<protein>
    <recommendedName>
        <fullName evidence="1">ADF-H domain-containing protein</fullName>
    </recommendedName>
</protein>
<evidence type="ECO:0000259" key="1">
    <source>
        <dbReference type="PROSITE" id="PS51263"/>
    </source>
</evidence>
<organism evidence="2 3">
    <name type="scientific">Heterostelium pallidum (strain ATCC 26659 / Pp 5 / PN500)</name>
    <name type="common">Cellular slime mold</name>
    <name type="synonym">Polysphondylium pallidum</name>
    <dbReference type="NCBI Taxonomy" id="670386"/>
    <lineage>
        <taxon>Eukaryota</taxon>
        <taxon>Amoebozoa</taxon>
        <taxon>Evosea</taxon>
        <taxon>Eumycetozoa</taxon>
        <taxon>Dictyostelia</taxon>
        <taxon>Acytosteliales</taxon>
        <taxon>Acytosteliaceae</taxon>
        <taxon>Heterostelium</taxon>
    </lineage>
</organism>
<dbReference type="EMBL" id="ADBJ01000008">
    <property type="protein sequence ID" value="EFA84798.1"/>
    <property type="molecule type" value="Genomic_DNA"/>
</dbReference>
<name>D3B0H4_HETP5</name>
<keyword evidence="3" id="KW-1185">Reference proteome</keyword>
<dbReference type="InterPro" id="IPR029006">
    <property type="entry name" value="ADF-H/Gelsolin-like_dom_sf"/>
</dbReference>
<dbReference type="FunFam" id="3.40.20.10:FF:000092">
    <property type="entry name" value="Uncharacterized protein"/>
    <property type="match status" value="1"/>
</dbReference>
<evidence type="ECO:0000313" key="2">
    <source>
        <dbReference type="EMBL" id="EFA84798.1"/>
    </source>
</evidence>
<dbReference type="GO" id="GO:0030833">
    <property type="term" value="P:regulation of actin filament polymerization"/>
    <property type="evidence" value="ECO:0007669"/>
    <property type="project" value="TreeGrafter"/>
</dbReference>
<accession>D3B0H4</accession>
<dbReference type="AlphaFoldDB" id="D3B0H4"/>
<dbReference type="PROSITE" id="PS51263">
    <property type="entry name" value="ADF_H"/>
    <property type="match status" value="1"/>
</dbReference>
<dbReference type="PANTHER" id="PTHR10829:SF20">
    <property type="entry name" value="ADF-H DOMAIN-CONTAINING PROTEIN"/>
    <property type="match status" value="1"/>
</dbReference>
<dbReference type="PANTHER" id="PTHR10829">
    <property type="entry name" value="CORTACTIN AND DREBRIN"/>
    <property type="match status" value="1"/>
</dbReference>
<comment type="caution">
    <text evidence="2">The sequence shown here is derived from an EMBL/GenBank/DDBJ whole genome shotgun (WGS) entry which is preliminary data.</text>
</comment>
<dbReference type="InParanoid" id="D3B0H4"/>
<feature type="domain" description="ADF-H" evidence="1">
    <location>
        <begin position="1"/>
        <end position="141"/>
    </location>
</feature>
<sequence length="150" mass="16368">MNIQNPQKIKEALEHYKRADNVSDWIVLGYTSPTTVELVATGSGGAATLSKQLDDSKVLYILVKEEYDESDPGFKEGVIGNKANSKDIFIAWTGPKVGIIEKGKKKSHVGDAKACFQPFHAELTAVNSAHFNDRVIKDKANPLSGSHIID</sequence>
<gene>
    <name evidence="2" type="ORF">PPL_01791</name>
</gene>
<dbReference type="GO" id="GO:0051015">
    <property type="term" value="F:actin filament binding"/>
    <property type="evidence" value="ECO:0007669"/>
    <property type="project" value="TreeGrafter"/>
</dbReference>
<evidence type="ECO:0000313" key="3">
    <source>
        <dbReference type="Proteomes" id="UP000001396"/>
    </source>
</evidence>
<dbReference type="SUPFAM" id="SSF55753">
    <property type="entry name" value="Actin depolymerizing proteins"/>
    <property type="match status" value="1"/>
</dbReference>
<dbReference type="GO" id="GO:0030427">
    <property type="term" value="C:site of polarized growth"/>
    <property type="evidence" value="ECO:0007669"/>
    <property type="project" value="TreeGrafter"/>
</dbReference>
<dbReference type="RefSeq" id="XP_020436909.1">
    <property type="nucleotide sequence ID" value="XM_020572792.1"/>
</dbReference>
<dbReference type="GO" id="GO:0030864">
    <property type="term" value="C:cortical actin cytoskeleton"/>
    <property type="evidence" value="ECO:0007669"/>
    <property type="project" value="TreeGrafter"/>
</dbReference>
<dbReference type="GeneID" id="31357318"/>
<proteinExistence type="predicted"/>
<dbReference type="Gene3D" id="3.40.20.10">
    <property type="entry name" value="Severin"/>
    <property type="match status" value="1"/>
</dbReference>
<dbReference type="CDD" id="cd11282">
    <property type="entry name" value="ADF_coactosin_like"/>
    <property type="match status" value="1"/>
</dbReference>
<dbReference type="Pfam" id="PF00241">
    <property type="entry name" value="Cofilin_ADF"/>
    <property type="match status" value="1"/>
</dbReference>
<reference evidence="2 3" key="1">
    <citation type="journal article" date="2011" name="Genome Res.">
        <title>Phylogeny-wide analysis of social amoeba genomes highlights ancient origins for complex intercellular communication.</title>
        <authorList>
            <person name="Heidel A.J."/>
            <person name="Lawal H.M."/>
            <person name="Felder M."/>
            <person name="Schilde C."/>
            <person name="Helps N.R."/>
            <person name="Tunggal B."/>
            <person name="Rivero F."/>
            <person name="John U."/>
            <person name="Schleicher M."/>
            <person name="Eichinger L."/>
            <person name="Platzer M."/>
            <person name="Noegel A.A."/>
            <person name="Schaap P."/>
            <person name="Gloeckner G."/>
        </authorList>
    </citation>
    <scope>NUCLEOTIDE SEQUENCE [LARGE SCALE GENOMIC DNA]</scope>
    <source>
        <strain evidence="3">ATCC 26659 / Pp 5 / PN500</strain>
    </source>
</reference>
<dbReference type="FunCoup" id="D3B0H4">
    <property type="interactions" value="11"/>
</dbReference>
<dbReference type="OMA" id="WTGPKVG"/>
<dbReference type="InterPro" id="IPR002108">
    <property type="entry name" value="ADF-H"/>
</dbReference>
<dbReference type="GO" id="GO:0005884">
    <property type="term" value="C:actin filament"/>
    <property type="evidence" value="ECO:0007669"/>
    <property type="project" value="TreeGrafter"/>
</dbReference>
<dbReference type="Proteomes" id="UP000001396">
    <property type="component" value="Unassembled WGS sequence"/>
</dbReference>